<dbReference type="PROSITE" id="PS51318">
    <property type="entry name" value="TAT"/>
    <property type="match status" value="1"/>
</dbReference>
<dbReference type="PROSITE" id="PS51257">
    <property type="entry name" value="PROKAR_LIPOPROTEIN"/>
    <property type="match status" value="1"/>
</dbReference>
<organism evidence="8">
    <name type="scientific">Kitasatospora camelliae</name>
    <dbReference type="NCBI Taxonomy" id="3156397"/>
    <lineage>
        <taxon>Bacteria</taxon>
        <taxon>Bacillati</taxon>
        <taxon>Actinomycetota</taxon>
        <taxon>Actinomycetes</taxon>
        <taxon>Kitasatosporales</taxon>
        <taxon>Streptomycetaceae</taxon>
        <taxon>Kitasatospora</taxon>
    </lineage>
</organism>
<accession>A0AAU8K146</accession>
<dbReference type="GO" id="GO:0016985">
    <property type="term" value="F:mannan endo-1,4-beta-mannosidase activity"/>
    <property type="evidence" value="ECO:0007669"/>
    <property type="project" value="InterPro"/>
</dbReference>
<evidence type="ECO:0000256" key="5">
    <source>
        <dbReference type="SAM" id="MobiDB-lite"/>
    </source>
</evidence>
<proteinExistence type="inferred from homology"/>
<evidence type="ECO:0000256" key="3">
    <source>
        <dbReference type="ARBA" id="ARBA00023295"/>
    </source>
</evidence>
<feature type="active site" description="Nucleophile" evidence="4">
    <location>
        <position position="272"/>
    </location>
</feature>
<dbReference type="GO" id="GO:0006080">
    <property type="term" value="P:substituted mannan metabolic process"/>
    <property type="evidence" value="ECO:0007669"/>
    <property type="project" value="InterPro"/>
</dbReference>
<evidence type="ECO:0000256" key="1">
    <source>
        <dbReference type="ARBA" id="ARBA00007754"/>
    </source>
</evidence>
<evidence type="ECO:0000256" key="2">
    <source>
        <dbReference type="ARBA" id="ARBA00022801"/>
    </source>
</evidence>
<evidence type="ECO:0000256" key="6">
    <source>
        <dbReference type="SAM" id="SignalP"/>
    </source>
</evidence>
<keyword evidence="6" id="KW-0732">Signal</keyword>
<protein>
    <submittedName>
        <fullName evidence="8">Glycosyl hydrolase</fullName>
    </submittedName>
</protein>
<dbReference type="PANTHER" id="PTHR40079:SF4">
    <property type="entry name" value="GH26 DOMAIN-CONTAINING PROTEIN-RELATED"/>
    <property type="match status" value="1"/>
</dbReference>
<keyword evidence="2 4" id="KW-0378">Hydrolase</keyword>
<feature type="domain" description="GH26" evidence="7">
    <location>
        <begin position="52"/>
        <end position="331"/>
    </location>
</feature>
<feature type="chain" id="PRO_5043683825" evidence="6">
    <location>
        <begin position="31"/>
        <end position="346"/>
    </location>
</feature>
<dbReference type="Gene3D" id="3.20.20.80">
    <property type="entry name" value="Glycosidases"/>
    <property type="match status" value="1"/>
</dbReference>
<keyword evidence="3 4" id="KW-0326">Glycosidase</keyword>
<dbReference type="PANTHER" id="PTHR40079">
    <property type="entry name" value="MANNAN ENDO-1,4-BETA-MANNOSIDASE E-RELATED"/>
    <property type="match status" value="1"/>
</dbReference>
<dbReference type="AlphaFoldDB" id="A0AAU8K146"/>
<feature type="region of interest" description="Disordered" evidence="5">
    <location>
        <begin position="33"/>
        <end position="53"/>
    </location>
</feature>
<reference evidence="8" key="1">
    <citation type="submission" date="2024-06" db="EMBL/GenBank/DDBJ databases">
        <title>The genome sequences of Kitasatospora sp. strain HUAS MG31.</title>
        <authorList>
            <person name="Mo P."/>
        </authorList>
    </citation>
    <scope>NUCLEOTIDE SEQUENCE</scope>
    <source>
        <strain evidence="8">HUAS MG31</strain>
    </source>
</reference>
<comment type="similarity">
    <text evidence="1 4">Belongs to the glycosyl hydrolase 26 family.</text>
</comment>
<dbReference type="SUPFAM" id="SSF51445">
    <property type="entry name" value="(Trans)glycosidases"/>
    <property type="match status" value="1"/>
</dbReference>
<dbReference type="KEGG" id="kcm:ABWK59_27280"/>
<dbReference type="Pfam" id="PF02156">
    <property type="entry name" value="Glyco_hydro_26"/>
    <property type="match status" value="1"/>
</dbReference>
<dbReference type="InterPro" id="IPR022790">
    <property type="entry name" value="GH26_dom"/>
</dbReference>
<dbReference type="InterPro" id="IPR006311">
    <property type="entry name" value="TAT_signal"/>
</dbReference>
<dbReference type="InterPro" id="IPR000805">
    <property type="entry name" value="Glyco_hydro_26"/>
</dbReference>
<evidence type="ECO:0000259" key="7">
    <source>
        <dbReference type="PROSITE" id="PS51764"/>
    </source>
</evidence>
<feature type="active site" description="Proton donor" evidence="4">
    <location>
        <position position="168"/>
    </location>
</feature>
<evidence type="ECO:0000313" key="8">
    <source>
        <dbReference type="EMBL" id="XCM82354.1"/>
    </source>
</evidence>
<dbReference type="InterPro" id="IPR017853">
    <property type="entry name" value="GH"/>
</dbReference>
<dbReference type="PROSITE" id="PS51764">
    <property type="entry name" value="GH26"/>
    <property type="match status" value="1"/>
</dbReference>
<gene>
    <name evidence="8" type="ORF">ABWK59_27280</name>
</gene>
<dbReference type="RefSeq" id="WP_354643286.1">
    <property type="nucleotide sequence ID" value="NZ_CP159872.1"/>
</dbReference>
<dbReference type="EMBL" id="CP159872">
    <property type="protein sequence ID" value="XCM82354.1"/>
    <property type="molecule type" value="Genomic_DNA"/>
</dbReference>
<name>A0AAU8K146_9ACTN</name>
<sequence length="346" mass="36282">MNRPTAPVTGRPSRRRALALALAAPLLATACSSGGGPHPAAAPTAGATASPTASAAPYDATALRTPSGRFLGVASEGGPEDLGPVTAFAAKTGRPADVREYYQVWGDDFDPAGNAALWRNGQLPLLTWAPVQTGLASIASGSEDAYLTRFADQVRSYQGPLVIDFAPEMNADWNAWGPAHAKPADYVAAWKRVHDAFRDRAVTNVVWLWSPHVTDSAAKAPLKPYFPGEEYVDWVGLVGYYGPQEGSDFTTLFNPTVKSLRALTGKPLVIAETGVAEGPRKPGQVADLFAGAARTEGLVGLVWFDLQKTWPGSTVPTDWRVDSSAAAADAVAKAAAGKGFGHPFTG</sequence>
<evidence type="ECO:0000256" key="4">
    <source>
        <dbReference type="PROSITE-ProRule" id="PRU01100"/>
    </source>
</evidence>
<feature type="signal peptide" evidence="6">
    <location>
        <begin position="1"/>
        <end position="30"/>
    </location>
</feature>